<organism evidence="1">
    <name type="scientific">Dichomitus squalens</name>
    <dbReference type="NCBI Taxonomy" id="114155"/>
    <lineage>
        <taxon>Eukaryota</taxon>
        <taxon>Fungi</taxon>
        <taxon>Dikarya</taxon>
        <taxon>Basidiomycota</taxon>
        <taxon>Agaricomycotina</taxon>
        <taxon>Agaricomycetes</taxon>
        <taxon>Polyporales</taxon>
        <taxon>Polyporaceae</taxon>
        <taxon>Dichomitus</taxon>
    </lineage>
</organism>
<name>A0A4Q9MIW4_9APHY</name>
<proteinExistence type="predicted"/>
<sequence length="250" mass="27096">MDVGKEIEMELGRDIEIEVEREIVVLVTLPLEDVADVLLDKEVVDVVAKVLVPEVELVFDVDVELVADVLLVPNVLTEIVVGVEVEPPGLAGVTDVMTVWLELCVAASDIVDVSESVLVTESVVALTESEVDADVPDDIPAAVESERAGLLVWGSDVDGLATSELLSETARLRPRPALYTPVGTNCGSVTDASGRNFAGRARPCTNGAMCVPRRKRENTADQRRVERDTGFLRHERVPPLLRDDFWGGEC</sequence>
<dbReference type="AlphaFoldDB" id="A0A4Q9MIW4"/>
<dbReference type="Proteomes" id="UP000292957">
    <property type="component" value="Unassembled WGS sequence"/>
</dbReference>
<dbReference type="EMBL" id="ML143433">
    <property type="protein sequence ID" value="TBU27335.1"/>
    <property type="molecule type" value="Genomic_DNA"/>
</dbReference>
<accession>A0A4Q9MIW4</accession>
<reference evidence="1" key="1">
    <citation type="submission" date="2019-01" db="EMBL/GenBank/DDBJ databases">
        <title>Draft genome sequences of three monokaryotic isolates of the white-rot basidiomycete fungus Dichomitus squalens.</title>
        <authorList>
            <consortium name="DOE Joint Genome Institute"/>
            <person name="Lopez S.C."/>
            <person name="Andreopoulos B."/>
            <person name="Pangilinan J."/>
            <person name="Lipzen A."/>
            <person name="Riley R."/>
            <person name="Ahrendt S."/>
            <person name="Ng V."/>
            <person name="Barry K."/>
            <person name="Daum C."/>
            <person name="Grigoriev I.V."/>
            <person name="Hilden K.S."/>
            <person name="Makela M.R."/>
            <person name="de Vries R.P."/>
        </authorList>
    </citation>
    <scope>NUCLEOTIDE SEQUENCE [LARGE SCALE GENOMIC DNA]</scope>
    <source>
        <strain evidence="1">OM18370.1</strain>
    </source>
</reference>
<protein>
    <submittedName>
        <fullName evidence="1">Uncharacterized protein</fullName>
    </submittedName>
</protein>
<evidence type="ECO:0000313" key="1">
    <source>
        <dbReference type="EMBL" id="TBU27335.1"/>
    </source>
</evidence>
<gene>
    <name evidence="1" type="ORF">BD311DRAFT_760542</name>
</gene>